<dbReference type="GO" id="GO:0022857">
    <property type="term" value="F:transmembrane transporter activity"/>
    <property type="evidence" value="ECO:0007669"/>
    <property type="project" value="InterPro"/>
</dbReference>
<feature type="domain" description="Major facilitator superfamily (MFS) profile" evidence="8">
    <location>
        <begin position="10"/>
        <end position="401"/>
    </location>
</feature>
<comment type="subcellular location">
    <subcellularLocation>
        <location evidence="1">Endomembrane system</location>
        <topology evidence="1">Multi-pass membrane protein</topology>
    </subcellularLocation>
</comment>
<dbReference type="PANTHER" id="PTHR23514">
    <property type="entry name" value="BYPASS OF STOP CODON PROTEIN 6"/>
    <property type="match status" value="1"/>
</dbReference>
<comment type="similarity">
    <text evidence="2">Belongs to the major facilitator superfamily.</text>
</comment>
<gene>
    <name evidence="9" type="ORF">SAMN03080598_04318</name>
</gene>
<reference evidence="10" key="1">
    <citation type="submission" date="2016-10" db="EMBL/GenBank/DDBJ databases">
        <authorList>
            <person name="Varghese N."/>
            <person name="Submissions S."/>
        </authorList>
    </citation>
    <scope>NUCLEOTIDE SEQUENCE [LARGE SCALE GENOMIC DNA]</scope>
    <source>
        <strain evidence="10">DSM 17298</strain>
    </source>
</reference>
<organism evidence="9 10">
    <name type="scientific">Algoriphagus boritolerans DSM 17298 = JCM 18970</name>
    <dbReference type="NCBI Taxonomy" id="1120964"/>
    <lineage>
        <taxon>Bacteria</taxon>
        <taxon>Pseudomonadati</taxon>
        <taxon>Bacteroidota</taxon>
        <taxon>Cytophagia</taxon>
        <taxon>Cytophagales</taxon>
        <taxon>Cyclobacteriaceae</taxon>
        <taxon>Algoriphagus</taxon>
    </lineage>
</organism>
<feature type="transmembrane region" description="Helical" evidence="7">
    <location>
        <begin position="376"/>
        <end position="396"/>
    </location>
</feature>
<evidence type="ECO:0000256" key="4">
    <source>
        <dbReference type="ARBA" id="ARBA00022692"/>
    </source>
</evidence>
<dbReference type="InterPro" id="IPR051788">
    <property type="entry name" value="MFS_Transporter"/>
</dbReference>
<evidence type="ECO:0000256" key="3">
    <source>
        <dbReference type="ARBA" id="ARBA00022448"/>
    </source>
</evidence>
<evidence type="ECO:0000256" key="5">
    <source>
        <dbReference type="ARBA" id="ARBA00022989"/>
    </source>
</evidence>
<feature type="transmembrane region" description="Helical" evidence="7">
    <location>
        <begin position="241"/>
        <end position="259"/>
    </location>
</feature>
<sequence length="403" mass="44071">MNENINKTALFNGSCFALITTAFSFSIRAGILPQLAEEFGLSAEQLGFINSMWFLGFPISMLIGGLVYHSFGPKNIMIVAFVAHTLGIVLTIYTGGYFLLLLSTLFIGIGNGCTEAACNPMIADTYSGVKMNKMLNRFHMWFPGGIILGALISKFMMDLGLAWEIQMWIIMVPTIIYAALFYGKAFPHPNVVGSNSLFENIKAMRSPLYIFLFCCMALTAITEFGPNQWVNIVLSYSGADAMLILALVSGVMVIGRFFAGPVVKWLGQTGVLLFSAILSTIGIFMFSAVTGFMAYGVAVIFAFGICYFWPVMIGIVAQRIPLSSAMGMSVIGGIGFFSTSIFQPIIGNWIDDSRIKYIAKGFSGDALELAAGQDTLGKMVIFPAILIVLFLILFFWQKNYEGY</sequence>
<evidence type="ECO:0000259" key="8">
    <source>
        <dbReference type="PROSITE" id="PS50850"/>
    </source>
</evidence>
<evidence type="ECO:0000256" key="6">
    <source>
        <dbReference type="ARBA" id="ARBA00023136"/>
    </source>
</evidence>
<feature type="transmembrane region" description="Helical" evidence="7">
    <location>
        <begin position="163"/>
        <end position="182"/>
    </location>
</feature>
<feature type="transmembrane region" description="Helical" evidence="7">
    <location>
        <begin position="99"/>
        <end position="118"/>
    </location>
</feature>
<keyword evidence="5 7" id="KW-1133">Transmembrane helix</keyword>
<feature type="transmembrane region" description="Helical" evidence="7">
    <location>
        <begin position="48"/>
        <end position="68"/>
    </location>
</feature>
<proteinExistence type="inferred from homology"/>
<evidence type="ECO:0000256" key="2">
    <source>
        <dbReference type="ARBA" id="ARBA00008335"/>
    </source>
</evidence>
<dbReference type="InterPro" id="IPR011701">
    <property type="entry name" value="MFS"/>
</dbReference>
<feature type="transmembrane region" description="Helical" evidence="7">
    <location>
        <begin position="271"/>
        <end position="289"/>
    </location>
</feature>
<dbReference type="InterPro" id="IPR020846">
    <property type="entry name" value="MFS_dom"/>
</dbReference>
<dbReference type="Pfam" id="PF07690">
    <property type="entry name" value="MFS_1"/>
    <property type="match status" value="1"/>
</dbReference>
<dbReference type="RefSeq" id="WP_103926836.1">
    <property type="nucleotide sequence ID" value="NZ_FNVR01000066.1"/>
</dbReference>
<dbReference type="InterPro" id="IPR036259">
    <property type="entry name" value="MFS_trans_sf"/>
</dbReference>
<feature type="transmembrane region" description="Helical" evidence="7">
    <location>
        <begin position="329"/>
        <end position="350"/>
    </location>
</feature>
<keyword evidence="3" id="KW-0813">Transport</keyword>
<dbReference type="Gene3D" id="1.20.1250.20">
    <property type="entry name" value="MFS general substrate transporter like domains"/>
    <property type="match status" value="2"/>
</dbReference>
<evidence type="ECO:0000313" key="10">
    <source>
        <dbReference type="Proteomes" id="UP000236736"/>
    </source>
</evidence>
<dbReference type="PANTHER" id="PTHR23514:SF3">
    <property type="entry name" value="BYPASS OF STOP CODON PROTEIN 6"/>
    <property type="match status" value="1"/>
</dbReference>
<evidence type="ECO:0000313" key="9">
    <source>
        <dbReference type="EMBL" id="SEG51920.1"/>
    </source>
</evidence>
<protein>
    <submittedName>
        <fullName evidence="9">Fucose permease</fullName>
    </submittedName>
</protein>
<dbReference type="GO" id="GO:0012505">
    <property type="term" value="C:endomembrane system"/>
    <property type="evidence" value="ECO:0007669"/>
    <property type="project" value="UniProtKB-SubCell"/>
</dbReference>
<keyword evidence="4 7" id="KW-0812">Transmembrane</keyword>
<dbReference type="STRING" id="1120964.GCA_001313265_07907"/>
<evidence type="ECO:0000256" key="7">
    <source>
        <dbReference type="SAM" id="Phobius"/>
    </source>
</evidence>
<dbReference type="OrthoDB" id="9783757at2"/>
<evidence type="ECO:0000256" key="1">
    <source>
        <dbReference type="ARBA" id="ARBA00004127"/>
    </source>
</evidence>
<dbReference type="GO" id="GO:0016020">
    <property type="term" value="C:membrane"/>
    <property type="evidence" value="ECO:0007669"/>
    <property type="project" value="TreeGrafter"/>
</dbReference>
<keyword evidence="6 7" id="KW-0472">Membrane</keyword>
<feature type="transmembrane region" description="Helical" evidence="7">
    <location>
        <begin position="295"/>
        <end position="317"/>
    </location>
</feature>
<keyword evidence="10" id="KW-1185">Reference proteome</keyword>
<accession>A0A1H6AUJ4</accession>
<dbReference type="AlphaFoldDB" id="A0A1H6AUJ4"/>
<dbReference type="SUPFAM" id="SSF103473">
    <property type="entry name" value="MFS general substrate transporter"/>
    <property type="match status" value="1"/>
</dbReference>
<feature type="transmembrane region" description="Helical" evidence="7">
    <location>
        <begin position="203"/>
        <end position="221"/>
    </location>
</feature>
<dbReference type="Proteomes" id="UP000236736">
    <property type="component" value="Unassembled WGS sequence"/>
</dbReference>
<dbReference type="PROSITE" id="PS50850">
    <property type="entry name" value="MFS"/>
    <property type="match status" value="1"/>
</dbReference>
<dbReference type="EMBL" id="FNVR01000066">
    <property type="protein sequence ID" value="SEG51920.1"/>
    <property type="molecule type" value="Genomic_DNA"/>
</dbReference>
<feature type="transmembrane region" description="Helical" evidence="7">
    <location>
        <begin position="138"/>
        <end position="157"/>
    </location>
</feature>
<feature type="transmembrane region" description="Helical" evidence="7">
    <location>
        <begin position="75"/>
        <end position="93"/>
    </location>
</feature>
<name>A0A1H6AUJ4_9BACT</name>